<dbReference type="Proteomes" id="UP000265703">
    <property type="component" value="Unassembled WGS sequence"/>
</dbReference>
<organism evidence="1 2">
    <name type="scientific">Glomus cerebriforme</name>
    <dbReference type="NCBI Taxonomy" id="658196"/>
    <lineage>
        <taxon>Eukaryota</taxon>
        <taxon>Fungi</taxon>
        <taxon>Fungi incertae sedis</taxon>
        <taxon>Mucoromycota</taxon>
        <taxon>Glomeromycotina</taxon>
        <taxon>Glomeromycetes</taxon>
        <taxon>Glomerales</taxon>
        <taxon>Glomeraceae</taxon>
        <taxon>Glomus</taxon>
    </lineage>
</organism>
<name>A0A397T5Q2_9GLOM</name>
<evidence type="ECO:0000313" key="2">
    <source>
        <dbReference type="Proteomes" id="UP000265703"/>
    </source>
</evidence>
<sequence>MFKPIIDSAKSSSYKVILYEILDDLKSTSQEKVLQIGFDYLWSYFRNAYQASRKFLYLSDLSGYNYQLVIGFHTVENSHVIRKSENDSSKLVYKKNFDGTSRQMKHAILFALLNNIMPILEESDFILYICVDGDLETNQTLVYIPAVNHIFADLKKLVFYKSKESEQIRKDIFWPLFGEILRDFDVIVKCVTYHAFAKKSAYKLCDVCSFYVNVDCICGECVSIDIVELSYVSIYIIKSSDSTNTCDIGVSLAGKGVDCLGCDSKGDVCSCVAFVCRSTIYSSPFGKSGLDIEELGVLYLFKISAVININGVGLIFNFDLFYRFLTT</sequence>
<accession>A0A397T5Q2</accession>
<dbReference type="OrthoDB" id="2443332at2759"/>
<proteinExistence type="predicted"/>
<dbReference type="STRING" id="658196.A0A397T5Q2"/>
<reference evidence="1 2" key="1">
    <citation type="submission" date="2018-06" db="EMBL/GenBank/DDBJ databases">
        <title>Comparative genomics reveals the genomic features of Rhizophagus irregularis, R. cerebriforme, R. diaphanum and Gigaspora rosea, and their symbiotic lifestyle signature.</title>
        <authorList>
            <person name="Morin E."/>
            <person name="San Clemente H."/>
            <person name="Chen E.C.H."/>
            <person name="De La Providencia I."/>
            <person name="Hainaut M."/>
            <person name="Kuo A."/>
            <person name="Kohler A."/>
            <person name="Murat C."/>
            <person name="Tang N."/>
            <person name="Roy S."/>
            <person name="Loubradou J."/>
            <person name="Henrissat B."/>
            <person name="Grigoriev I.V."/>
            <person name="Corradi N."/>
            <person name="Roux C."/>
            <person name="Martin F.M."/>
        </authorList>
    </citation>
    <scope>NUCLEOTIDE SEQUENCE [LARGE SCALE GENOMIC DNA]</scope>
    <source>
        <strain evidence="1 2">DAOM 227022</strain>
    </source>
</reference>
<keyword evidence="2" id="KW-1185">Reference proteome</keyword>
<dbReference type="AlphaFoldDB" id="A0A397T5Q2"/>
<gene>
    <name evidence="1" type="ORF">C1645_819251</name>
</gene>
<protein>
    <submittedName>
        <fullName evidence="1">Uncharacterized protein</fullName>
    </submittedName>
</protein>
<dbReference type="EMBL" id="QKYT01000102">
    <property type="protein sequence ID" value="RIA93503.1"/>
    <property type="molecule type" value="Genomic_DNA"/>
</dbReference>
<comment type="caution">
    <text evidence="1">The sequence shown here is derived from an EMBL/GenBank/DDBJ whole genome shotgun (WGS) entry which is preliminary data.</text>
</comment>
<evidence type="ECO:0000313" key="1">
    <source>
        <dbReference type="EMBL" id="RIA93503.1"/>
    </source>
</evidence>